<keyword evidence="6" id="KW-1185">Reference proteome</keyword>
<comment type="cofactor">
    <cofactor evidence="1">
        <name>FAD</name>
        <dbReference type="ChEBI" id="CHEBI:57692"/>
    </cofactor>
</comment>
<dbReference type="AlphaFoldDB" id="A0A918AET2"/>
<reference evidence="5" key="1">
    <citation type="journal article" date="2014" name="Int. J. Syst. Evol. Microbiol.">
        <title>Complete genome sequence of Corynebacterium casei LMG S-19264T (=DSM 44701T), isolated from a smear-ripened cheese.</title>
        <authorList>
            <consortium name="US DOE Joint Genome Institute (JGI-PGF)"/>
            <person name="Walter F."/>
            <person name="Albersmeier A."/>
            <person name="Kalinowski J."/>
            <person name="Ruckert C."/>
        </authorList>
    </citation>
    <scope>NUCLEOTIDE SEQUENCE</scope>
    <source>
        <strain evidence="5">CGMCC 4.7430</strain>
    </source>
</reference>
<dbReference type="PRINTS" id="PR00420">
    <property type="entry name" value="RNGMNOXGNASE"/>
</dbReference>
<dbReference type="GO" id="GO:0071949">
    <property type="term" value="F:FAD binding"/>
    <property type="evidence" value="ECO:0007669"/>
    <property type="project" value="InterPro"/>
</dbReference>
<protein>
    <submittedName>
        <fullName evidence="5">FAD-dependent oxidoreductase</fullName>
    </submittedName>
</protein>
<name>A0A918AET2_9ACTN</name>
<dbReference type="InterPro" id="IPR050641">
    <property type="entry name" value="RIFMO-like"/>
</dbReference>
<dbReference type="Pfam" id="PF21274">
    <property type="entry name" value="Rng_hyd_C"/>
    <property type="match status" value="1"/>
</dbReference>
<comment type="caution">
    <text evidence="5">The sequence shown here is derived from an EMBL/GenBank/DDBJ whole genome shotgun (WGS) entry which is preliminary data.</text>
</comment>
<dbReference type="PANTHER" id="PTHR43004">
    <property type="entry name" value="TRK SYSTEM POTASSIUM UPTAKE PROTEIN"/>
    <property type="match status" value="1"/>
</dbReference>
<keyword evidence="3" id="KW-0274">FAD</keyword>
<dbReference type="InterPro" id="IPR002938">
    <property type="entry name" value="FAD-bd"/>
</dbReference>
<feature type="domain" description="FAD-binding" evidence="4">
    <location>
        <begin position="8"/>
        <end position="343"/>
    </location>
</feature>
<gene>
    <name evidence="5" type="ORF">GCM10012278_87210</name>
</gene>
<reference evidence="5" key="2">
    <citation type="submission" date="2020-09" db="EMBL/GenBank/DDBJ databases">
        <authorList>
            <person name="Sun Q."/>
            <person name="Zhou Y."/>
        </authorList>
    </citation>
    <scope>NUCLEOTIDE SEQUENCE</scope>
    <source>
        <strain evidence="5">CGMCC 4.7430</strain>
    </source>
</reference>
<accession>A0A918AET2</accession>
<organism evidence="5 6">
    <name type="scientific">Nonomuraea glycinis</name>
    <dbReference type="NCBI Taxonomy" id="2047744"/>
    <lineage>
        <taxon>Bacteria</taxon>
        <taxon>Bacillati</taxon>
        <taxon>Actinomycetota</taxon>
        <taxon>Actinomycetes</taxon>
        <taxon>Streptosporangiales</taxon>
        <taxon>Streptosporangiaceae</taxon>
        <taxon>Nonomuraea</taxon>
    </lineage>
</organism>
<dbReference type="Gene3D" id="3.40.30.120">
    <property type="match status" value="1"/>
</dbReference>
<dbReference type="Gene3D" id="3.30.70.2450">
    <property type="match status" value="1"/>
</dbReference>
<dbReference type="PANTHER" id="PTHR43004:SF19">
    <property type="entry name" value="BINDING MONOOXYGENASE, PUTATIVE (JCVI)-RELATED"/>
    <property type="match status" value="1"/>
</dbReference>
<dbReference type="EMBL" id="BMNK01000025">
    <property type="protein sequence ID" value="GGP17703.1"/>
    <property type="molecule type" value="Genomic_DNA"/>
</dbReference>
<dbReference type="InterPro" id="IPR036188">
    <property type="entry name" value="FAD/NAD-bd_sf"/>
</dbReference>
<evidence type="ECO:0000313" key="6">
    <source>
        <dbReference type="Proteomes" id="UP000660745"/>
    </source>
</evidence>
<keyword evidence="2" id="KW-0285">Flavoprotein</keyword>
<dbReference type="Proteomes" id="UP000660745">
    <property type="component" value="Unassembled WGS sequence"/>
</dbReference>
<dbReference type="SUPFAM" id="SSF51905">
    <property type="entry name" value="FAD/NAD(P)-binding domain"/>
    <property type="match status" value="1"/>
</dbReference>
<evidence type="ECO:0000313" key="5">
    <source>
        <dbReference type="EMBL" id="GGP17703.1"/>
    </source>
</evidence>
<proteinExistence type="predicted"/>
<evidence type="ECO:0000259" key="4">
    <source>
        <dbReference type="Pfam" id="PF01494"/>
    </source>
</evidence>
<dbReference type="RefSeq" id="WP_189144651.1">
    <property type="nucleotide sequence ID" value="NZ_BMNK01000025.1"/>
</dbReference>
<dbReference type="Pfam" id="PF01494">
    <property type="entry name" value="FAD_binding_3"/>
    <property type="match status" value="1"/>
</dbReference>
<sequence>MSDLVVHDVVIVGAGPVGLFLAIELETAGVKPLVLERLVEPDDGIKAAAVGAAGAEALERRGFARALDEQQVTLPMAKAARAGAGPVKKPGGHFSALFVIDQDLQRAPERHSRMVPQEALERILAERASELGIEIRRGVEVEGFEQDDDGVRVRTSAGPLSARYLIGCDGGRSSVRKLAGFEFPGTDPTITGYQALVEFDAPAKLAMGWQRTPRGLITSIPGRVFTAEFDGPPPDRAAPVTQAEVEASIQRVSGTDVKILSMAKATRWTDHARQATTYRIGRVLLAGDAAHVHSPFGGQGLNLGLVDAANLGWKLAAAVRGRDHLLDSYTAERHPVGACVLENTRAQVALVRPDPLTSALRAIVSDLIKLPEGNRLIGEMLSGAGIRYDLGDDDPLVGTLAPDRLLTLADGGEVRLYALTEKGGGLFVSPSERSLPPDVRHARTKEGPSTLLRPDGCIAWTDASSTSLDEALARWF</sequence>
<dbReference type="Gene3D" id="3.50.50.60">
    <property type="entry name" value="FAD/NAD(P)-binding domain"/>
    <property type="match status" value="1"/>
</dbReference>
<evidence type="ECO:0000256" key="2">
    <source>
        <dbReference type="ARBA" id="ARBA00022630"/>
    </source>
</evidence>
<evidence type="ECO:0000256" key="1">
    <source>
        <dbReference type="ARBA" id="ARBA00001974"/>
    </source>
</evidence>
<dbReference type="GO" id="GO:0016709">
    <property type="term" value="F:oxidoreductase activity, acting on paired donors, with incorporation or reduction of molecular oxygen, NAD(P)H as one donor, and incorporation of one atom of oxygen"/>
    <property type="evidence" value="ECO:0007669"/>
    <property type="project" value="UniProtKB-ARBA"/>
</dbReference>
<evidence type="ECO:0000256" key="3">
    <source>
        <dbReference type="ARBA" id="ARBA00022827"/>
    </source>
</evidence>